<sequence length="282" mass="33212">MTIPQQTFVLPPLPNLHVYPTRKRYDNFLPIGNWTKEEDELLQKLISQDSLNVCNENNRNKKKQWHQIANYFKDKTPQQIMNHWNKVINPTLVKGNWSREEDQLLIKWVNEHGERGWTKIAAQLPGRVGKQCRERWINCLNPSIRKTEWTEDEDSIIISMQEKIGNKWSKIAEVLPGRSDNQIKNRWNSTLKRRIQAVKTDQQNINNLSGNQTVQNNIDTENIDFFNFDQSIQMENKGIDEIFGSGNSWFDESETNNQNSIFSSSHDIDLILNDDSWMEKDR</sequence>
<dbReference type="Pfam" id="PF00249">
    <property type="entry name" value="Myb_DNA-binding"/>
    <property type="match status" value="3"/>
</dbReference>
<feature type="domain" description="HTH myb-type" evidence="2">
    <location>
        <begin position="26"/>
        <end position="88"/>
    </location>
</feature>
<evidence type="ECO:0000259" key="2">
    <source>
        <dbReference type="PROSITE" id="PS51294"/>
    </source>
</evidence>
<dbReference type="InterPro" id="IPR009057">
    <property type="entry name" value="Homeodomain-like_sf"/>
</dbReference>
<gene>
    <name evidence="3" type="ORF">M9Y10_009636</name>
</gene>
<feature type="domain" description="Myb-like" evidence="1">
    <location>
        <begin position="89"/>
        <end position="140"/>
    </location>
</feature>
<proteinExistence type="predicted"/>
<feature type="domain" description="Myb-like" evidence="1">
    <location>
        <begin position="32"/>
        <end position="88"/>
    </location>
</feature>
<dbReference type="EMBL" id="JAPFFF010000015">
    <property type="protein sequence ID" value="KAK8866670.1"/>
    <property type="molecule type" value="Genomic_DNA"/>
</dbReference>
<dbReference type="SMART" id="SM00717">
    <property type="entry name" value="SANT"/>
    <property type="match status" value="3"/>
</dbReference>
<dbReference type="PROSITE" id="PS50090">
    <property type="entry name" value="MYB_LIKE"/>
    <property type="match status" value="3"/>
</dbReference>
<protein>
    <recommendedName>
        <fullName evidence="5">Myb-like DNA-binding domain containing protein</fullName>
    </recommendedName>
</protein>
<dbReference type="InterPro" id="IPR050560">
    <property type="entry name" value="MYB_TF"/>
</dbReference>
<comment type="caution">
    <text evidence="3">The sequence shown here is derived from an EMBL/GenBank/DDBJ whole genome shotgun (WGS) entry which is preliminary data.</text>
</comment>
<feature type="domain" description="HTH myb-type" evidence="2">
    <location>
        <begin position="145"/>
        <end position="195"/>
    </location>
</feature>
<dbReference type="PANTHER" id="PTHR45614:SF25">
    <property type="entry name" value="MYB PROTEIN"/>
    <property type="match status" value="1"/>
</dbReference>
<evidence type="ECO:0008006" key="5">
    <source>
        <dbReference type="Google" id="ProtNLM"/>
    </source>
</evidence>
<dbReference type="SUPFAM" id="SSF46689">
    <property type="entry name" value="Homeodomain-like"/>
    <property type="match status" value="2"/>
</dbReference>
<name>A0ABR2IQ34_9EUKA</name>
<dbReference type="InterPro" id="IPR017930">
    <property type="entry name" value="Myb_dom"/>
</dbReference>
<dbReference type="CDD" id="cd00167">
    <property type="entry name" value="SANT"/>
    <property type="match status" value="3"/>
</dbReference>
<feature type="domain" description="Myb-like" evidence="1">
    <location>
        <begin position="141"/>
        <end position="191"/>
    </location>
</feature>
<organism evidence="3 4">
    <name type="scientific">Tritrichomonas musculus</name>
    <dbReference type="NCBI Taxonomy" id="1915356"/>
    <lineage>
        <taxon>Eukaryota</taxon>
        <taxon>Metamonada</taxon>
        <taxon>Parabasalia</taxon>
        <taxon>Tritrichomonadida</taxon>
        <taxon>Tritrichomonadidae</taxon>
        <taxon>Tritrichomonas</taxon>
    </lineage>
</organism>
<evidence type="ECO:0000313" key="4">
    <source>
        <dbReference type="Proteomes" id="UP001470230"/>
    </source>
</evidence>
<evidence type="ECO:0000259" key="1">
    <source>
        <dbReference type="PROSITE" id="PS50090"/>
    </source>
</evidence>
<evidence type="ECO:0000313" key="3">
    <source>
        <dbReference type="EMBL" id="KAK8866670.1"/>
    </source>
</evidence>
<dbReference type="PANTHER" id="PTHR45614">
    <property type="entry name" value="MYB PROTEIN-RELATED"/>
    <property type="match status" value="1"/>
</dbReference>
<accession>A0ABR2IQ34</accession>
<dbReference type="PROSITE" id="PS51294">
    <property type="entry name" value="HTH_MYB"/>
    <property type="match status" value="3"/>
</dbReference>
<dbReference type="Proteomes" id="UP001470230">
    <property type="component" value="Unassembled WGS sequence"/>
</dbReference>
<dbReference type="Gene3D" id="1.10.10.60">
    <property type="entry name" value="Homeodomain-like"/>
    <property type="match status" value="3"/>
</dbReference>
<feature type="domain" description="HTH myb-type" evidence="2">
    <location>
        <begin position="89"/>
        <end position="144"/>
    </location>
</feature>
<keyword evidence="4" id="KW-1185">Reference proteome</keyword>
<dbReference type="InterPro" id="IPR001005">
    <property type="entry name" value="SANT/Myb"/>
</dbReference>
<reference evidence="3 4" key="1">
    <citation type="submission" date="2024-04" db="EMBL/GenBank/DDBJ databases">
        <title>Tritrichomonas musculus Genome.</title>
        <authorList>
            <person name="Alves-Ferreira E."/>
            <person name="Grigg M."/>
            <person name="Lorenzi H."/>
            <person name="Galac M."/>
        </authorList>
    </citation>
    <scope>NUCLEOTIDE SEQUENCE [LARGE SCALE GENOMIC DNA]</scope>
    <source>
        <strain evidence="3 4">EAF2021</strain>
    </source>
</reference>